<evidence type="ECO:0000256" key="1">
    <source>
        <dbReference type="ARBA" id="ARBA00006056"/>
    </source>
</evidence>
<dbReference type="InterPro" id="IPR043143">
    <property type="entry name" value="Mal/L-sulf/L-lact_DH-like_NADP"/>
</dbReference>
<keyword evidence="2" id="KW-0560">Oxidoreductase</keyword>
<evidence type="ECO:0000256" key="2">
    <source>
        <dbReference type="ARBA" id="ARBA00023002"/>
    </source>
</evidence>
<dbReference type="PANTHER" id="PTHR11091">
    <property type="entry name" value="OXIDOREDUCTASE-RELATED"/>
    <property type="match status" value="1"/>
</dbReference>
<evidence type="ECO:0000313" key="4">
    <source>
        <dbReference type="Proteomes" id="UP000483078"/>
    </source>
</evidence>
<evidence type="ECO:0000313" key="3">
    <source>
        <dbReference type="EMBL" id="MTJ05575.1"/>
    </source>
</evidence>
<dbReference type="PANTHER" id="PTHR11091:SF0">
    <property type="entry name" value="MALATE DEHYDROGENASE"/>
    <property type="match status" value="1"/>
</dbReference>
<reference evidence="3 4" key="1">
    <citation type="submission" date="2019-06" db="EMBL/GenBank/DDBJ databases">
        <title>Enrichment of Autotrophic Halophilic Microorganisms from Red Sea Brine Pool Using Microbial Electrosynthesis System.</title>
        <authorList>
            <person name="Alqahtani M.F."/>
            <person name="Bajracharya S."/>
            <person name="Katuri K.P."/>
            <person name="Ali M."/>
            <person name="Saikaly P.E."/>
        </authorList>
    </citation>
    <scope>NUCLEOTIDE SEQUENCE [LARGE SCALE GENOMIC DNA]</scope>
    <source>
        <strain evidence="3">MES6</strain>
    </source>
</reference>
<protein>
    <submittedName>
        <fullName evidence="3">Ldh family oxidoreductase</fullName>
    </submittedName>
</protein>
<dbReference type="InterPro" id="IPR043144">
    <property type="entry name" value="Mal/L-sulf/L-lact_DH-like_ah"/>
</dbReference>
<gene>
    <name evidence="3" type="ORF">FH759_12885</name>
</gene>
<accession>A0A7C9L8T4</accession>
<name>A0A7C9L8T4_9RHOB</name>
<dbReference type="RefSeq" id="WP_420542245.1">
    <property type="nucleotide sequence ID" value="NZ_VENJ01000019.1"/>
</dbReference>
<dbReference type="Gene3D" id="3.30.1370.60">
    <property type="entry name" value="Hypothetical oxidoreductase yiak, domain 2"/>
    <property type="match status" value="1"/>
</dbReference>
<comment type="caution">
    <text evidence="3">The sequence shown here is derived from an EMBL/GenBank/DDBJ whole genome shotgun (WGS) entry which is preliminary data.</text>
</comment>
<dbReference type="SUPFAM" id="SSF89733">
    <property type="entry name" value="L-sulfolactate dehydrogenase-like"/>
    <property type="match status" value="1"/>
</dbReference>
<dbReference type="InterPro" id="IPR036111">
    <property type="entry name" value="Mal/L-sulfo/L-lacto_DH-like_sf"/>
</dbReference>
<dbReference type="Proteomes" id="UP000483078">
    <property type="component" value="Unassembled WGS sequence"/>
</dbReference>
<proteinExistence type="inferred from homology"/>
<dbReference type="Gene3D" id="1.10.1530.10">
    <property type="match status" value="1"/>
</dbReference>
<organism evidence="3 4">
    <name type="scientific">Sediminimonas qiaohouensis</name>
    <dbReference type="NCBI Taxonomy" id="552061"/>
    <lineage>
        <taxon>Bacteria</taxon>
        <taxon>Pseudomonadati</taxon>
        <taxon>Pseudomonadota</taxon>
        <taxon>Alphaproteobacteria</taxon>
        <taxon>Rhodobacterales</taxon>
        <taxon>Roseobacteraceae</taxon>
        <taxon>Sediminimonas</taxon>
    </lineage>
</organism>
<dbReference type="EMBL" id="VENJ01000019">
    <property type="protein sequence ID" value="MTJ05575.1"/>
    <property type="molecule type" value="Genomic_DNA"/>
</dbReference>
<comment type="similarity">
    <text evidence="1">Belongs to the LDH2/MDH2 oxidoreductase family.</text>
</comment>
<dbReference type="GO" id="GO:0016491">
    <property type="term" value="F:oxidoreductase activity"/>
    <property type="evidence" value="ECO:0007669"/>
    <property type="project" value="UniProtKB-KW"/>
</dbReference>
<dbReference type="InterPro" id="IPR003767">
    <property type="entry name" value="Malate/L-lactate_DH-like"/>
</dbReference>
<dbReference type="AlphaFoldDB" id="A0A7C9L8T4"/>
<sequence length="333" mass="34341">MMAQKIMRLDEIEELARGALEQAGASAEQAASVARSTRLAERDGIRSHGLLYVPIYAEHVRCGKVEGHARPEVNRPAPGAVRVDAGHGFAHAAIDAGWRDFTDAARGNGIAAMTVHRSYNCGVLGHHAERLAEDGLLGLCFTHAPASIAPVGGKDPVVGTNPFSVAVPDGEGRALLVIDQSASVIAKSEILLRARTGDPIEPEWALDAQGRPTTVAQEALEGSMRPAGGYKGFGVGLMVEILAAALSGANLSTEASPFAGPKGGPPGTGQCFIAIEPSGLSGGAFGASMARLAASIAEQEGARLPGARRAQNRARIEAEGVAVDDTLLERIAG</sequence>
<dbReference type="Pfam" id="PF02615">
    <property type="entry name" value="Ldh_2"/>
    <property type="match status" value="1"/>
</dbReference>